<dbReference type="SUPFAM" id="SSF54534">
    <property type="entry name" value="FKBP-like"/>
    <property type="match status" value="1"/>
</dbReference>
<keyword evidence="1" id="KW-0697">Rotamase</keyword>
<evidence type="ECO:0000313" key="4">
    <source>
        <dbReference type="EMBL" id="ADL53472.1"/>
    </source>
</evidence>
<dbReference type="Pfam" id="PF13616">
    <property type="entry name" value="Rotamase_3"/>
    <property type="match status" value="1"/>
</dbReference>
<dbReference type="STRING" id="573061.Clocel_3802"/>
<dbReference type="Proteomes" id="UP000002730">
    <property type="component" value="Chromosome"/>
</dbReference>
<dbReference type="PROSITE" id="PS51257">
    <property type="entry name" value="PROKAR_LIPOPROTEIN"/>
    <property type="match status" value="1"/>
</dbReference>
<dbReference type="EMBL" id="CP002160">
    <property type="protein sequence ID" value="ADL53472.1"/>
    <property type="molecule type" value="Genomic_DNA"/>
</dbReference>
<sequence>MKSIKKLVTAALIGAMVVGATGCGFLEKTETNKAKEVVAKVGDEKITKGDVDEEIKYMIEQAKTQYGEDYASNEEAMKGINEQRKTTLSALVDLKLLLQYVKDNNIEINEDEMEAEVDNAYKQARDQYGSGDDATFEKLLQDNGYTLEKYKDDIKNAYISSKAREAMSKGAEVTDADIDASFKKDEFLTQNANAKFVQYLLCKVESSATPEDRAAKKKIADAALAEIKGGLSFTDAAKKYSDDPSTKDNGGYLGAVTSESGLVEGFKNVAIGLNPGQMSEVVDEPTFGFFIIKSISTDEAIAFEKEKQKTTLLQTKQSEKAEEILQQLRDEKSTKYEDKLVG</sequence>
<organism evidence="4 5">
    <name type="scientific">Clostridium cellulovorans (strain ATCC 35296 / DSM 3052 / OCM 3 / 743B)</name>
    <dbReference type="NCBI Taxonomy" id="573061"/>
    <lineage>
        <taxon>Bacteria</taxon>
        <taxon>Bacillati</taxon>
        <taxon>Bacillota</taxon>
        <taxon>Clostridia</taxon>
        <taxon>Eubacteriales</taxon>
        <taxon>Clostridiaceae</taxon>
        <taxon>Clostridium</taxon>
    </lineage>
</organism>
<dbReference type="AlphaFoldDB" id="D9SKQ0"/>
<dbReference type="Gene3D" id="1.10.4030.10">
    <property type="entry name" value="Porin chaperone SurA, peptide-binding domain"/>
    <property type="match status" value="1"/>
</dbReference>
<keyword evidence="5" id="KW-1185">Reference proteome</keyword>
<name>D9SKQ0_CLOC7</name>
<dbReference type="HOGENOM" id="CLU_034646_5_2_9"/>
<reference evidence="4 5" key="1">
    <citation type="submission" date="2010-08" db="EMBL/GenBank/DDBJ databases">
        <title>Complete sequence of Clostridium cellulovorans 743B.</title>
        <authorList>
            <consortium name="US DOE Joint Genome Institute"/>
            <person name="Lucas S."/>
            <person name="Copeland A."/>
            <person name="Lapidus A."/>
            <person name="Cheng J.-F."/>
            <person name="Bruce D."/>
            <person name="Goodwin L."/>
            <person name="Pitluck S."/>
            <person name="Chertkov O."/>
            <person name="Detter J.C."/>
            <person name="Han C."/>
            <person name="Tapia R."/>
            <person name="Land M."/>
            <person name="Hauser L."/>
            <person name="Chang Y.-J."/>
            <person name="Jeffries C."/>
            <person name="Kyrpides N."/>
            <person name="Ivanova N."/>
            <person name="Mikhailova N."/>
            <person name="Hemme C.L."/>
            <person name="Woyke T."/>
        </authorList>
    </citation>
    <scope>NUCLEOTIDE SEQUENCE [LARGE SCALE GENOMIC DNA]</scope>
    <source>
        <strain evidence="5">ATCC 35296 / DSM 3052 / OCM 3 / 743B</strain>
    </source>
</reference>
<dbReference type="InterPro" id="IPR050245">
    <property type="entry name" value="PrsA_foldase"/>
</dbReference>
<feature type="chain" id="PRO_5038696513" evidence="2">
    <location>
        <begin position="21"/>
        <end position="342"/>
    </location>
</feature>
<gene>
    <name evidence="4" type="ordered locus">Clocel_3802</name>
</gene>
<evidence type="ECO:0000256" key="1">
    <source>
        <dbReference type="PROSITE-ProRule" id="PRU00278"/>
    </source>
</evidence>
<dbReference type="InterPro" id="IPR046357">
    <property type="entry name" value="PPIase_dom_sf"/>
</dbReference>
<keyword evidence="1 4" id="KW-0413">Isomerase</keyword>
<dbReference type="PANTHER" id="PTHR47245">
    <property type="entry name" value="PEPTIDYLPROLYL ISOMERASE"/>
    <property type="match status" value="1"/>
</dbReference>
<dbReference type="RefSeq" id="WP_010073812.1">
    <property type="nucleotide sequence ID" value="NC_014393.1"/>
</dbReference>
<dbReference type="Gene3D" id="3.10.50.40">
    <property type="match status" value="1"/>
</dbReference>
<dbReference type="SUPFAM" id="SSF109998">
    <property type="entry name" value="Triger factor/SurA peptide-binding domain-like"/>
    <property type="match status" value="1"/>
</dbReference>
<feature type="domain" description="PpiC" evidence="3">
    <location>
        <begin position="192"/>
        <end position="296"/>
    </location>
</feature>
<dbReference type="eggNOG" id="COG0760">
    <property type="taxonomic scope" value="Bacteria"/>
</dbReference>
<dbReference type="Pfam" id="PF13624">
    <property type="entry name" value="SurA_N_3"/>
    <property type="match status" value="1"/>
</dbReference>
<dbReference type="OrthoDB" id="14196at2"/>
<evidence type="ECO:0000256" key="2">
    <source>
        <dbReference type="SAM" id="SignalP"/>
    </source>
</evidence>
<evidence type="ECO:0000259" key="3">
    <source>
        <dbReference type="PROSITE" id="PS50198"/>
    </source>
</evidence>
<dbReference type="InterPro" id="IPR027304">
    <property type="entry name" value="Trigger_fact/SurA_dom_sf"/>
</dbReference>
<dbReference type="KEGG" id="ccb:Clocel_3802"/>
<proteinExistence type="predicted"/>
<keyword evidence="2" id="KW-0732">Signal</keyword>
<dbReference type="PANTHER" id="PTHR47245:SF2">
    <property type="entry name" value="PEPTIDYL-PROLYL CIS-TRANS ISOMERASE HP_0175-RELATED"/>
    <property type="match status" value="1"/>
</dbReference>
<evidence type="ECO:0000313" key="5">
    <source>
        <dbReference type="Proteomes" id="UP000002730"/>
    </source>
</evidence>
<feature type="signal peptide" evidence="2">
    <location>
        <begin position="1"/>
        <end position="20"/>
    </location>
</feature>
<dbReference type="InterPro" id="IPR000297">
    <property type="entry name" value="PPIase_PpiC"/>
</dbReference>
<protein>
    <submittedName>
        <fullName evidence="4">PpiC-type peptidyl-prolyl cis-trans isomerase</fullName>
    </submittedName>
</protein>
<accession>D9SKQ0</accession>
<dbReference type="GO" id="GO:0003755">
    <property type="term" value="F:peptidyl-prolyl cis-trans isomerase activity"/>
    <property type="evidence" value="ECO:0007669"/>
    <property type="project" value="UniProtKB-KW"/>
</dbReference>
<dbReference type="PROSITE" id="PS50198">
    <property type="entry name" value="PPIC_PPIASE_2"/>
    <property type="match status" value="1"/>
</dbReference>